<comment type="subcellular location">
    <subcellularLocation>
        <location evidence="1">Nucleus</location>
    </subcellularLocation>
</comment>
<feature type="domain" description="HAT C-terminal dimerisation" evidence="6">
    <location>
        <begin position="296"/>
        <end position="376"/>
    </location>
</feature>
<proteinExistence type="predicted"/>
<evidence type="ECO:0000313" key="8">
    <source>
        <dbReference type="Proteomes" id="UP000494256"/>
    </source>
</evidence>
<dbReference type="Proteomes" id="UP000494256">
    <property type="component" value="Unassembled WGS sequence"/>
</dbReference>
<sequence length="376" mass="43343">MQDWQITNKITCVVSDNAANIQAAIRLGEWRPVGCFAHTLNLIVQNGLKVISEIVGKVKSIVEYFKKSCTAQTKLESVLKQMGLPILKLKQECPTRWNSCYEMLERILRVKDAVISTLALIRNELNLQIADWEVLETVVAILKPFFEVTVEVSSENHVTLSKVLVFTQIMSKHIIKNLAKTYKHPVIPELLNKLKTQIEARLFDLESNILYADSTILDPRFKQKGFRTQKSYENAIEDIRRRISRIQINSTVVYENQVCLNTNSAPVDTDSMWADFDTDMNQGVRPENSVAAGIRELDKYMKEEYLHRKEDPLKWWHSRKHIYPHIYQLVLKRLCIQATSVSCERIFSGAGQVITNRRKLLKPSKVSQVVFLHSNM</sequence>
<dbReference type="AlphaFoldDB" id="A0A8S0ZED6"/>
<keyword evidence="3" id="KW-0863">Zinc-finger</keyword>
<dbReference type="GO" id="GO:0005634">
    <property type="term" value="C:nucleus"/>
    <property type="evidence" value="ECO:0007669"/>
    <property type="project" value="UniProtKB-SubCell"/>
</dbReference>
<dbReference type="OrthoDB" id="7490318at2759"/>
<dbReference type="Pfam" id="PF05699">
    <property type="entry name" value="Dimer_Tnp_hAT"/>
    <property type="match status" value="1"/>
</dbReference>
<dbReference type="SUPFAM" id="SSF53098">
    <property type="entry name" value="Ribonuclease H-like"/>
    <property type="match status" value="1"/>
</dbReference>
<dbReference type="PANTHER" id="PTHR46481:SF10">
    <property type="entry name" value="ZINC FINGER BED DOMAIN-CONTAINING PROTEIN 39"/>
    <property type="match status" value="1"/>
</dbReference>
<evidence type="ECO:0000256" key="4">
    <source>
        <dbReference type="ARBA" id="ARBA00022833"/>
    </source>
</evidence>
<evidence type="ECO:0000313" key="7">
    <source>
        <dbReference type="EMBL" id="CAB3231863.1"/>
    </source>
</evidence>
<evidence type="ECO:0000256" key="2">
    <source>
        <dbReference type="ARBA" id="ARBA00022723"/>
    </source>
</evidence>
<evidence type="ECO:0000259" key="6">
    <source>
        <dbReference type="Pfam" id="PF05699"/>
    </source>
</evidence>
<evidence type="ECO:0000256" key="3">
    <source>
        <dbReference type="ARBA" id="ARBA00022771"/>
    </source>
</evidence>
<name>A0A8S0ZED6_ARCPL</name>
<evidence type="ECO:0000256" key="5">
    <source>
        <dbReference type="ARBA" id="ARBA00023242"/>
    </source>
</evidence>
<organism evidence="7 8">
    <name type="scientific">Arctia plantaginis</name>
    <name type="common">Wood tiger moth</name>
    <name type="synonym">Phalaena plantaginis</name>
    <dbReference type="NCBI Taxonomy" id="874455"/>
    <lineage>
        <taxon>Eukaryota</taxon>
        <taxon>Metazoa</taxon>
        <taxon>Ecdysozoa</taxon>
        <taxon>Arthropoda</taxon>
        <taxon>Hexapoda</taxon>
        <taxon>Insecta</taxon>
        <taxon>Pterygota</taxon>
        <taxon>Neoptera</taxon>
        <taxon>Endopterygota</taxon>
        <taxon>Lepidoptera</taxon>
        <taxon>Glossata</taxon>
        <taxon>Ditrysia</taxon>
        <taxon>Noctuoidea</taxon>
        <taxon>Erebidae</taxon>
        <taxon>Arctiinae</taxon>
        <taxon>Arctia</taxon>
    </lineage>
</organism>
<reference evidence="7 8" key="1">
    <citation type="submission" date="2020-04" db="EMBL/GenBank/DDBJ databases">
        <authorList>
            <person name="Wallbank WR R."/>
            <person name="Pardo Diaz C."/>
            <person name="Kozak K."/>
            <person name="Martin S."/>
            <person name="Jiggins C."/>
            <person name="Moest M."/>
            <person name="Warren A I."/>
            <person name="Byers J.R.P. K."/>
            <person name="Montejo-Kovacevich G."/>
            <person name="Yen C E."/>
        </authorList>
    </citation>
    <scope>NUCLEOTIDE SEQUENCE [LARGE SCALE GENOMIC DNA]</scope>
</reference>
<dbReference type="InterPro" id="IPR012337">
    <property type="entry name" value="RNaseH-like_sf"/>
</dbReference>
<dbReference type="EMBL" id="CADEBD010000289">
    <property type="protein sequence ID" value="CAB3231863.1"/>
    <property type="molecule type" value="Genomic_DNA"/>
</dbReference>
<dbReference type="GO" id="GO:0008270">
    <property type="term" value="F:zinc ion binding"/>
    <property type="evidence" value="ECO:0007669"/>
    <property type="project" value="UniProtKB-KW"/>
</dbReference>
<keyword evidence="5" id="KW-0539">Nucleus</keyword>
<dbReference type="InterPro" id="IPR052035">
    <property type="entry name" value="ZnF_BED_domain_contain"/>
</dbReference>
<evidence type="ECO:0000256" key="1">
    <source>
        <dbReference type="ARBA" id="ARBA00004123"/>
    </source>
</evidence>
<gene>
    <name evidence="7" type="ORF">APLA_LOCUS5357</name>
</gene>
<dbReference type="GO" id="GO:0046983">
    <property type="term" value="F:protein dimerization activity"/>
    <property type="evidence" value="ECO:0007669"/>
    <property type="project" value="InterPro"/>
</dbReference>
<keyword evidence="4" id="KW-0862">Zinc</keyword>
<dbReference type="InterPro" id="IPR008906">
    <property type="entry name" value="HATC_C_dom"/>
</dbReference>
<keyword evidence="2" id="KW-0479">Metal-binding</keyword>
<comment type="caution">
    <text evidence="7">The sequence shown here is derived from an EMBL/GenBank/DDBJ whole genome shotgun (WGS) entry which is preliminary data.</text>
</comment>
<dbReference type="PANTHER" id="PTHR46481">
    <property type="entry name" value="ZINC FINGER BED DOMAIN-CONTAINING PROTEIN 4"/>
    <property type="match status" value="1"/>
</dbReference>
<accession>A0A8S0ZED6</accession>
<protein>
    <recommendedName>
        <fullName evidence="6">HAT C-terminal dimerisation domain-containing protein</fullName>
    </recommendedName>
</protein>